<sequence length="88" mass="9766">MGGHGILSNPRSLRSRRKGSEEAARDMWLPNRVVSGVLTLGFMAVTAVPLLRPPLTRNGVDEKAIRECRIIANFVKEKVRRHIFASTG</sequence>
<accession>A0A218X8T6</accession>
<gene>
    <name evidence="2" type="ORF">CDL15_Pgr007372</name>
</gene>
<comment type="caution">
    <text evidence="2">The sequence shown here is derived from an EMBL/GenBank/DDBJ whole genome shotgun (WGS) entry which is preliminary data.</text>
</comment>
<dbReference type="AlphaFoldDB" id="A0A218X8T6"/>
<feature type="region of interest" description="Disordered" evidence="1">
    <location>
        <begin position="1"/>
        <end position="23"/>
    </location>
</feature>
<evidence type="ECO:0000313" key="2">
    <source>
        <dbReference type="EMBL" id="OWM81334.1"/>
    </source>
</evidence>
<dbReference type="EMBL" id="MTKT01002214">
    <property type="protein sequence ID" value="OWM81334.1"/>
    <property type="molecule type" value="Genomic_DNA"/>
</dbReference>
<evidence type="ECO:0000313" key="3">
    <source>
        <dbReference type="Proteomes" id="UP000197138"/>
    </source>
</evidence>
<reference evidence="3" key="1">
    <citation type="journal article" date="2017" name="Plant J.">
        <title>The pomegranate (Punica granatum L.) genome and the genomics of punicalagin biosynthesis.</title>
        <authorList>
            <person name="Qin G."/>
            <person name="Xu C."/>
            <person name="Ming R."/>
            <person name="Tang H."/>
            <person name="Guyot R."/>
            <person name="Kramer E.M."/>
            <person name="Hu Y."/>
            <person name="Yi X."/>
            <person name="Qi Y."/>
            <person name="Xu X."/>
            <person name="Gao Z."/>
            <person name="Pan H."/>
            <person name="Jian J."/>
            <person name="Tian Y."/>
            <person name="Yue Z."/>
            <person name="Xu Y."/>
        </authorList>
    </citation>
    <scope>NUCLEOTIDE SEQUENCE [LARGE SCALE GENOMIC DNA]</scope>
    <source>
        <strain evidence="3">cv. Dabenzi</strain>
    </source>
</reference>
<organism evidence="2 3">
    <name type="scientific">Punica granatum</name>
    <name type="common">Pomegranate</name>
    <dbReference type="NCBI Taxonomy" id="22663"/>
    <lineage>
        <taxon>Eukaryota</taxon>
        <taxon>Viridiplantae</taxon>
        <taxon>Streptophyta</taxon>
        <taxon>Embryophyta</taxon>
        <taxon>Tracheophyta</taxon>
        <taxon>Spermatophyta</taxon>
        <taxon>Magnoliopsida</taxon>
        <taxon>eudicotyledons</taxon>
        <taxon>Gunneridae</taxon>
        <taxon>Pentapetalae</taxon>
        <taxon>rosids</taxon>
        <taxon>malvids</taxon>
        <taxon>Myrtales</taxon>
        <taxon>Lythraceae</taxon>
        <taxon>Punica</taxon>
    </lineage>
</organism>
<name>A0A218X8T6_PUNGR</name>
<protein>
    <submittedName>
        <fullName evidence="2">Uncharacterized protein</fullName>
    </submittedName>
</protein>
<dbReference type="Proteomes" id="UP000197138">
    <property type="component" value="Unassembled WGS sequence"/>
</dbReference>
<proteinExistence type="predicted"/>
<evidence type="ECO:0000256" key="1">
    <source>
        <dbReference type="SAM" id="MobiDB-lite"/>
    </source>
</evidence>